<name>A0A8S3SSU8_MYTED</name>
<keyword evidence="4 6" id="KW-0862">Zinc</keyword>
<dbReference type="CDD" id="cd09447">
    <property type="entry name" value="LIM_LASP"/>
    <property type="match status" value="1"/>
</dbReference>
<accession>A0A8S3SSU8</accession>
<dbReference type="Gene3D" id="2.10.110.10">
    <property type="entry name" value="Cysteine Rich Protein"/>
    <property type="match status" value="1"/>
</dbReference>
<evidence type="ECO:0000256" key="6">
    <source>
        <dbReference type="PROSITE-ProRule" id="PRU00125"/>
    </source>
</evidence>
<organism evidence="11 12">
    <name type="scientific">Mytilus edulis</name>
    <name type="common">Blue mussel</name>
    <dbReference type="NCBI Taxonomy" id="6550"/>
    <lineage>
        <taxon>Eukaryota</taxon>
        <taxon>Metazoa</taxon>
        <taxon>Spiralia</taxon>
        <taxon>Lophotrochozoa</taxon>
        <taxon>Mollusca</taxon>
        <taxon>Bivalvia</taxon>
        <taxon>Autobranchia</taxon>
        <taxon>Pteriomorphia</taxon>
        <taxon>Mytilida</taxon>
        <taxon>Mytiloidea</taxon>
        <taxon>Mytilidae</taxon>
        <taxon>Mytilinae</taxon>
        <taxon>Mytilus</taxon>
    </lineage>
</organism>
<evidence type="ECO:0000256" key="3">
    <source>
        <dbReference type="ARBA" id="ARBA00022737"/>
    </source>
</evidence>
<evidence type="ECO:0000313" key="11">
    <source>
        <dbReference type="EMBL" id="CAG2221036.1"/>
    </source>
</evidence>
<evidence type="ECO:0000313" key="12">
    <source>
        <dbReference type="Proteomes" id="UP000683360"/>
    </source>
</evidence>
<keyword evidence="12" id="KW-1185">Reference proteome</keyword>
<reference evidence="11" key="1">
    <citation type="submission" date="2021-03" db="EMBL/GenBank/DDBJ databases">
        <authorList>
            <person name="Bekaert M."/>
        </authorList>
    </citation>
    <scope>NUCLEOTIDE SEQUENCE</scope>
</reference>
<evidence type="ECO:0000256" key="2">
    <source>
        <dbReference type="ARBA" id="ARBA00022723"/>
    </source>
</evidence>
<keyword evidence="2 6" id="KW-0479">Metal-binding</keyword>
<evidence type="ECO:0000259" key="9">
    <source>
        <dbReference type="PROSITE" id="PS50002"/>
    </source>
</evidence>
<dbReference type="GO" id="GO:0046872">
    <property type="term" value="F:metal ion binding"/>
    <property type="evidence" value="ECO:0007669"/>
    <property type="project" value="UniProtKB-KW"/>
</dbReference>
<dbReference type="GO" id="GO:0051015">
    <property type="term" value="F:actin filament binding"/>
    <property type="evidence" value="ECO:0007669"/>
    <property type="project" value="TreeGrafter"/>
</dbReference>
<dbReference type="CDD" id="cd11789">
    <property type="entry name" value="SH3_Nebulin_family_C"/>
    <property type="match status" value="1"/>
</dbReference>
<dbReference type="InterPro" id="IPR051759">
    <property type="entry name" value="LIM-SH3_domain_protein"/>
</dbReference>
<dbReference type="PROSITE" id="PS50002">
    <property type="entry name" value="SH3"/>
    <property type="match status" value="1"/>
</dbReference>
<dbReference type="PANTHER" id="PTHR46218">
    <property type="entry name" value="LASP"/>
    <property type="match status" value="1"/>
</dbReference>
<dbReference type="SMART" id="SM00227">
    <property type="entry name" value="NEBU"/>
    <property type="match status" value="1"/>
</dbReference>
<evidence type="ECO:0000256" key="7">
    <source>
        <dbReference type="PROSITE-ProRule" id="PRU00192"/>
    </source>
</evidence>
<dbReference type="InterPro" id="IPR036028">
    <property type="entry name" value="SH3-like_dom_sf"/>
</dbReference>
<keyword evidence="1 7" id="KW-0728">SH3 domain</keyword>
<dbReference type="Proteomes" id="UP000683360">
    <property type="component" value="Unassembled WGS sequence"/>
</dbReference>
<dbReference type="PROSITE" id="PS51216">
    <property type="entry name" value="NEBULIN"/>
    <property type="match status" value="1"/>
</dbReference>
<feature type="domain" description="LIM zinc-binding" evidence="10">
    <location>
        <begin position="34"/>
        <end position="94"/>
    </location>
</feature>
<dbReference type="SUPFAM" id="SSF50044">
    <property type="entry name" value="SH3-domain"/>
    <property type="match status" value="1"/>
</dbReference>
<feature type="domain" description="SH3" evidence="9">
    <location>
        <begin position="192"/>
        <end position="251"/>
    </location>
</feature>
<dbReference type="SUPFAM" id="SSF57716">
    <property type="entry name" value="Glucocorticoid receptor-like (DNA-binding domain)"/>
    <property type="match status" value="1"/>
</dbReference>
<protein>
    <submittedName>
        <fullName evidence="11">LIM and SH3 domain protein Lasp,LIM and SH3 domain protein F42H10.3,LIM and SH3 domain protein 1</fullName>
    </submittedName>
</protein>
<dbReference type="SMART" id="SM00326">
    <property type="entry name" value="SH3"/>
    <property type="match status" value="1"/>
</dbReference>
<dbReference type="InterPro" id="IPR001781">
    <property type="entry name" value="Znf_LIM"/>
</dbReference>
<dbReference type="PROSITE" id="PS50023">
    <property type="entry name" value="LIM_DOMAIN_2"/>
    <property type="match status" value="1"/>
</dbReference>
<dbReference type="GO" id="GO:0005737">
    <property type="term" value="C:cytoplasm"/>
    <property type="evidence" value="ECO:0007669"/>
    <property type="project" value="UniProtKB-ARBA"/>
</dbReference>
<dbReference type="SMART" id="SM00132">
    <property type="entry name" value="LIM"/>
    <property type="match status" value="1"/>
</dbReference>
<dbReference type="Pfam" id="PF00880">
    <property type="entry name" value="Nebulin"/>
    <property type="match status" value="1"/>
</dbReference>
<gene>
    <name evidence="11" type="ORF">MEDL_34397</name>
</gene>
<dbReference type="PRINTS" id="PR00452">
    <property type="entry name" value="SH3DOMAIN"/>
</dbReference>
<evidence type="ECO:0000256" key="5">
    <source>
        <dbReference type="ARBA" id="ARBA00023038"/>
    </source>
</evidence>
<dbReference type="PROSITE" id="PS00478">
    <property type="entry name" value="LIM_DOMAIN_1"/>
    <property type="match status" value="1"/>
</dbReference>
<evidence type="ECO:0000256" key="1">
    <source>
        <dbReference type="ARBA" id="ARBA00022443"/>
    </source>
</evidence>
<dbReference type="InterPro" id="IPR000900">
    <property type="entry name" value="Nebulin_repeat"/>
</dbReference>
<dbReference type="OrthoDB" id="5971719at2759"/>
<dbReference type="Pfam" id="PF00018">
    <property type="entry name" value="SH3_1"/>
    <property type="match status" value="1"/>
</dbReference>
<feature type="compositionally biased region" description="Polar residues" evidence="8">
    <location>
        <begin position="137"/>
        <end position="170"/>
    </location>
</feature>
<dbReference type="AlphaFoldDB" id="A0A8S3SSU8"/>
<dbReference type="Gene3D" id="2.30.30.40">
    <property type="entry name" value="SH3 Domains"/>
    <property type="match status" value="1"/>
</dbReference>
<dbReference type="Pfam" id="PF00412">
    <property type="entry name" value="LIM"/>
    <property type="match status" value="1"/>
</dbReference>
<dbReference type="EMBL" id="CAJPWZ010001674">
    <property type="protein sequence ID" value="CAG2221036.1"/>
    <property type="molecule type" value="Genomic_DNA"/>
</dbReference>
<comment type="caution">
    <text evidence="11">The sequence shown here is derived from an EMBL/GenBank/DDBJ whole genome shotgun (WGS) entry which is preliminary data.</text>
</comment>
<sequence length="251" mass="28702">MIIKYVQVDFGLKCFRNTQITYIKFTRKDIKMNPPCAKCKKTVYPVEKLNCLDKYWHKSCFNCEVCSLKLTMKNYKGYNKLPYCKTHYPTTKFTAVADTPENKRLQQNTSMQSNVVYHKEFEGQKGQFTAVDESGKQAFTEQSQKPAQVSPYQLQSQQPAQVDPPQQETVELTRPPAPEPEPEPTQDIQSAEDDAIYRALYDYAAADDDEVSFSEGDIITDCEIIDDSWMTGTVMATGEQGMMPSNYLEKI</sequence>
<dbReference type="FunFam" id="2.10.110.10:FF:000087">
    <property type="entry name" value="LIM zinc-binding domain-containing Nebulette"/>
    <property type="match status" value="1"/>
</dbReference>
<feature type="compositionally biased region" description="Acidic residues" evidence="8">
    <location>
        <begin position="180"/>
        <end position="189"/>
    </location>
</feature>
<dbReference type="InterPro" id="IPR001452">
    <property type="entry name" value="SH3_domain"/>
</dbReference>
<evidence type="ECO:0000256" key="8">
    <source>
        <dbReference type="SAM" id="MobiDB-lite"/>
    </source>
</evidence>
<feature type="region of interest" description="Disordered" evidence="8">
    <location>
        <begin position="130"/>
        <end position="189"/>
    </location>
</feature>
<evidence type="ECO:0000256" key="4">
    <source>
        <dbReference type="ARBA" id="ARBA00022833"/>
    </source>
</evidence>
<evidence type="ECO:0000259" key="10">
    <source>
        <dbReference type="PROSITE" id="PS50023"/>
    </source>
</evidence>
<dbReference type="GO" id="GO:0005925">
    <property type="term" value="C:focal adhesion"/>
    <property type="evidence" value="ECO:0007669"/>
    <property type="project" value="TreeGrafter"/>
</dbReference>
<keyword evidence="3" id="KW-0677">Repeat</keyword>
<keyword evidence="5 6" id="KW-0440">LIM domain</keyword>
<dbReference type="PANTHER" id="PTHR46218:SF4">
    <property type="entry name" value="LIM AND SH3 DOMAIN PROTEIN LASP"/>
    <property type="match status" value="1"/>
</dbReference>
<proteinExistence type="predicted"/>